<keyword evidence="1" id="KW-0805">Transcription regulation</keyword>
<keyword evidence="2" id="KW-0238">DNA-binding</keyword>
<evidence type="ECO:0000313" key="5">
    <source>
        <dbReference type="EMBL" id="KGJ54051.1"/>
    </source>
</evidence>
<dbReference type="SMART" id="SM00342">
    <property type="entry name" value="HTH_ARAC"/>
    <property type="match status" value="1"/>
</dbReference>
<dbReference type="GO" id="GO:0003700">
    <property type="term" value="F:DNA-binding transcription factor activity"/>
    <property type="evidence" value="ECO:0007669"/>
    <property type="project" value="InterPro"/>
</dbReference>
<dbReference type="InterPro" id="IPR009057">
    <property type="entry name" value="Homeodomain-like_sf"/>
</dbReference>
<dbReference type="PROSITE" id="PS01124">
    <property type="entry name" value="HTH_ARAC_FAMILY_2"/>
    <property type="match status" value="1"/>
</dbReference>
<dbReference type="RefSeq" id="WP_044904591.1">
    <property type="nucleotide sequence ID" value="NZ_JQIF01000023.1"/>
</dbReference>
<evidence type="ECO:0000313" key="6">
    <source>
        <dbReference type="Proteomes" id="UP000030008"/>
    </source>
</evidence>
<dbReference type="SUPFAM" id="SSF46689">
    <property type="entry name" value="Homeodomain-like"/>
    <property type="match status" value="1"/>
</dbReference>
<dbReference type="InterPro" id="IPR050959">
    <property type="entry name" value="MarA-like"/>
</dbReference>
<feature type="domain" description="HTH araC/xylS-type" evidence="4">
    <location>
        <begin position="13"/>
        <end position="111"/>
    </location>
</feature>
<sequence length="324" mass="37994">MYEWQKQIQIIVDEIDSCIKSYQDEALTLRTLSQKLGYSEYYTTRKFKEISGMKLREYLRQRKLAFALKEIRDSEKSILKIALDYGFSSHEAFTRAFKAAYGRTPSAYRKQPSPVVLRTKINPFDRYLLGLDELGEINSAKAVKTYFVTIPAHKFLFIENRESNGYWDFWQKQNQIPGQDMDTVCGLLDSIKGKLDDSGGSDINSGSGQIMAYRNDRNGRLCDWGYLRTECYGVRLPVHYTGDVPHDMQLLDIAEAEYLVFEHGPFNYEQENRSVEHRMEDAMTAFDFTNTGYCFDDTPGRMLYFYFQPERCWKYIRPVKKRMQ</sequence>
<dbReference type="InterPro" id="IPR018060">
    <property type="entry name" value="HTH_AraC"/>
</dbReference>
<dbReference type="Pfam" id="PF12833">
    <property type="entry name" value="HTH_18"/>
    <property type="match status" value="1"/>
</dbReference>
<dbReference type="PRINTS" id="PR00032">
    <property type="entry name" value="HTHARAC"/>
</dbReference>
<dbReference type="PANTHER" id="PTHR47504">
    <property type="entry name" value="RIGHT ORIGIN-BINDING PROTEIN"/>
    <property type="match status" value="1"/>
</dbReference>
<dbReference type="PANTHER" id="PTHR47504:SF5">
    <property type="entry name" value="RIGHT ORIGIN-BINDING PROTEIN"/>
    <property type="match status" value="1"/>
</dbReference>
<dbReference type="InterPro" id="IPR018062">
    <property type="entry name" value="HTH_AraC-typ_CS"/>
</dbReference>
<dbReference type="EMBL" id="JQIF01000023">
    <property type="protein sequence ID" value="KGJ54051.1"/>
    <property type="molecule type" value="Genomic_DNA"/>
</dbReference>
<dbReference type="AlphaFoldDB" id="A0A099I8Z2"/>
<dbReference type="GO" id="GO:0043565">
    <property type="term" value="F:sequence-specific DNA binding"/>
    <property type="evidence" value="ECO:0007669"/>
    <property type="project" value="InterPro"/>
</dbReference>
<dbReference type="InterPro" id="IPR020449">
    <property type="entry name" value="Tscrpt_reg_AraC-type_HTH"/>
</dbReference>
<dbReference type="PROSITE" id="PS00041">
    <property type="entry name" value="HTH_ARAC_FAMILY_1"/>
    <property type="match status" value="1"/>
</dbReference>
<dbReference type="Proteomes" id="UP000030008">
    <property type="component" value="Unassembled WGS sequence"/>
</dbReference>
<organism evidence="5 6">
    <name type="scientific">Clostridium innocuum</name>
    <dbReference type="NCBI Taxonomy" id="1522"/>
    <lineage>
        <taxon>Bacteria</taxon>
        <taxon>Bacillati</taxon>
        <taxon>Bacillota</taxon>
        <taxon>Clostridia</taxon>
        <taxon>Eubacteriales</taxon>
        <taxon>Clostridiaceae</taxon>
        <taxon>Clostridium</taxon>
    </lineage>
</organism>
<evidence type="ECO:0000259" key="4">
    <source>
        <dbReference type="PROSITE" id="PS01124"/>
    </source>
</evidence>
<reference evidence="5 6" key="1">
    <citation type="submission" date="2014-08" db="EMBL/GenBank/DDBJ databases">
        <title>Clostridium innocuum, an unnegligible vancomycin-resistant pathogen causing extra-intestinal infections.</title>
        <authorList>
            <person name="Feng Y."/>
            <person name="Chiu C.-H."/>
        </authorList>
    </citation>
    <scope>NUCLEOTIDE SEQUENCE [LARGE SCALE GENOMIC DNA]</scope>
    <source>
        <strain evidence="5 6">AN88</strain>
    </source>
</reference>
<proteinExistence type="predicted"/>
<comment type="caution">
    <text evidence="5">The sequence shown here is derived from an EMBL/GenBank/DDBJ whole genome shotgun (WGS) entry which is preliminary data.</text>
</comment>
<evidence type="ECO:0000256" key="3">
    <source>
        <dbReference type="ARBA" id="ARBA00023163"/>
    </source>
</evidence>
<name>A0A099I8Z2_CLOIN</name>
<protein>
    <submittedName>
        <fullName evidence="5">AraC family transcriptional regulator</fullName>
    </submittedName>
</protein>
<keyword evidence="3" id="KW-0804">Transcription</keyword>
<evidence type="ECO:0000256" key="2">
    <source>
        <dbReference type="ARBA" id="ARBA00023125"/>
    </source>
</evidence>
<dbReference type="Gene3D" id="1.10.10.60">
    <property type="entry name" value="Homeodomain-like"/>
    <property type="match status" value="2"/>
</dbReference>
<evidence type="ECO:0000256" key="1">
    <source>
        <dbReference type="ARBA" id="ARBA00023015"/>
    </source>
</evidence>
<accession>A0A099I8Z2</accession>
<gene>
    <name evidence="5" type="ORF">CIAN88_05765</name>
</gene>